<name>A0ACC1HNN3_9FUNG</name>
<dbReference type="EMBL" id="JAMZIH010003227">
    <property type="protein sequence ID" value="KAJ1676961.1"/>
    <property type="molecule type" value="Genomic_DNA"/>
</dbReference>
<proteinExistence type="predicted"/>
<reference evidence="1" key="1">
    <citation type="submission" date="2022-06" db="EMBL/GenBank/DDBJ databases">
        <title>Phylogenomic reconstructions and comparative analyses of Kickxellomycotina fungi.</title>
        <authorList>
            <person name="Reynolds N.K."/>
            <person name="Stajich J.E."/>
            <person name="Barry K."/>
            <person name="Grigoriev I.V."/>
            <person name="Crous P."/>
            <person name="Smith M.E."/>
        </authorList>
    </citation>
    <scope>NUCLEOTIDE SEQUENCE</scope>
    <source>
        <strain evidence="1">RSA 2271</strain>
    </source>
</reference>
<organism evidence="1 2">
    <name type="scientific">Spiromyces aspiralis</name>
    <dbReference type="NCBI Taxonomy" id="68401"/>
    <lineage>
        <taxon>Eukaryota</taxon>
        <taxon>Fungi</taxon>
        <taxon>Fungi incertae sedis</taxon>
        <taxon>Zoopagomycota</taxon>
        <taxon>Kickxellomycotina</taxon>
        <taxon>Kickxellomycetes</taxon>
        <taxon>Kickxellales</taxon>
        <taxon>Kickxellaceae</taxon>
        <taxon>Spiromyces</taxon>
    </lineage>
</organism>
<sequence length="61" mass="6985">FDPALADQMEAEAESEGPGLLPVKNDEEFRPFIRRLPEFKFWWVLMIVMVMAVQNGSDNGD</sequence>
<keyword evidence="2" id="KW-1185">Reference proteome</keyword>
<feature type="non-terminal residue" evidence="1">
    <location>
        <position position="1"/>
    </location>
</feature>
<protein>
    <submittedName>
        <fullName evidence="1">Uncharacterized protein</fullName>
    </submittedName>
</protein>
<gene>
    <name evidence="1" type="ORF">EV182_007171</name>
</gene>
<accession>A0ACC1HNN3</accession>
<dbReference type="Proteomes" id="UP001145114">
    <property type="component" value="Unassembled WGS sequence"/>
</dbReference>
<evidence type="ECO:0000313" key="1">
    <source>
        <dbReference type="EMBL" id="KAJ1676961.1"/>
    </source>
</evidence>
<comment type="caution">
    <text evidence="1">The sequence shown here is derived from an EMBL/GenBank/DDBJ whole genome shotgun (WGS) entry which is preliminary data.</text>
</comment>
<evidence type="ECO:0000313" key="2">
    <source>
        <dbReference type="Proteomes" id="UP001145114"/>
    </source>
</evidence>